<evidence type="ECO:0008006" key="5">
    <source>
        <dbReference type="Google" id="ProtNLM"/>
    </source>
</evidence>
<keyword evidence="2" id="KW-0472">Membrane</keyword>
<name>A0ABQ4EGT4_9ACTN</name>
<sequence length="339" mass="35640">MPDGTDDLDPGSAETPTDLVGLLRQLRDRSGLSFRRIERLARAAGDNLPASTLATMLGRNTLPREELVRALTRACGESPESVDRWLAARRRLVDAAAMPPTAGPAGPEPAVLPGPPDRRPRPGLLLLAVATGAVVAIAAVLTGWWLSRPADRDGTARTGPTGTVRSAPTGDVDPGTREAGGQGATRIRVAHSGLCLSERAGRGDGQVFQASCAGAFPARSLSAPITASGGGISYLIRTDHPEFGPGCMGIREGSRKVGARVEDDYCGQEGAGEQFHLDPVESPRPGFRLRLVHSGLCVTVDHLDAEWAELVQRPCDPGHAGQVFLVEPAPPEIRPAPLR</sequence>
<keyword evidence="4" id="KW-1185">Reference proteome</keyword>
<dbReference type="InterPro" id="IPR035992">
    <property type="entry name" value="Ricin_B-like_lectins"/>
</dbReference>
<evidence type="ECO:0000313" key="4">
    <source>
        <dbReference type="Proteomes" id="UP000621500"/>
    </source>
</evidence>
<keyword evidence="2" id="KW-0812">Transmembrane</keyword>
<feature type="transmembrane region" description="Helical" evidence="2">
    <location>
        <begin position="124"/>
        <end position="146"/>
    </location>
</feature>
<dbReference type="SUPFAM" id="SSF50370">
    <property type="entry name" value="Ricin B-like lectins"/>
    <property type="match status" value="1"/>
</dbReference>
<reference evidence="3 4" key="1">
    <citation type="submission" date="2021-01" db="EMBL/GenBank/DDBJ databases">
        <title>Whole genome shotgun sequence of Plantactinospora mayteni NBRC 109088.</title>
        <authorList>
            <person name="Komaki H."/>
            <person name="Tamura T."/>
        </authorList>
    </citation>
    <scope>NUCLEOTIDE SEQUENCE [LARGE SCALE GENOMIC DNA]</scope>
    <source>
        <strain evidence="3 4">NBRC 109088</strain>
    </source>
</reference>
<evidence type="ECO:0000313" key="3">
    <source>
        <dbReference type="EMBL" id="GIG93940.1"/>
    </source>
</evidence>
<accession>A0ABQ4EGT4</accession>
<evidence type="ECO:0000256" key="2">
    <source>
        <dbReference type="SAM" id="Phobius"/>
    </source>
</evidence>
<dbReference type="Pfam" id="PF13560">
    <property type="entry name" value="HTH_31"/>
    <property type="match status" value="1"/>
</dbReference>
<protein>
    <recommendedName>
        <fullName evidence="5">XRE family transcriptional regulator</fullName>
    </recommendedName>
</protein>
<feature type="region of interest" description="Disordered" evidence="1">
    <location>
        <begin position="149"/>
        <end position="183"/>
    </location>
</feature>
<dbReference type="RefSeq" id="WP_203855612.1">
    <property type="nucleotide sequence ID" value="NZ_BAAAZQ010000002.1"/>
</dbReference>
<gene>
    <name evidence="3" type="ORF">Pma05_05130</name>
</gene>
<evidence type="ECO:0000256" key="1">
    <source>
        <dbReference type="SAM" id="MobiDB-lite"/>
    </source>
</evidence>
<proteinExistence type="predicted"/>
<dbReference type="EMBL" id="BONX01000003">
    <property type="protein sequence ID" value="GIG93940.1"/>
    <property type="molecule type" value="Genomic_DNA"/>
</dbReference>
<dbReference type="Gene3D" id="2.80.10.50">
    <property type="match status" value="1"/>
</dbReference>
<comment type="caution">
    <text evidence="3">The sequence shown here is derived from an EMBL/GenBank/DDBJ whole genome shotgun (WGS) entry which is preliminary data.</text>
</comment>
<organism evidence="3 4">
    <name type="scientific">Plantactinospora mayteni</name>
    <dbReference type="NCBI Taxonomy" id="566021"/>
    <lineage>
        <taxon>Bacteria</taxon>
        <taxon>Bacillati</taxon>
        <taxon>Actinomycetota</taxon>
        <taxon>Actinomycetes</taxon>
        <taxon>Micromonosporales</taxon>
        <taxon>Micromonosporaceae</taxon>
        <taxon>Plantactinospora</taxon>
    </lineage>
</organism>
<dbReference type="CDD" id="cd00161">
    <property type="entry name" value="beta-trefoil_Ricin-like"/>
    <property type="match status" value="1"/>
</dbReference>
<dbReference type="Proteomes" id="UP000621500">
    <property type="component" value="Unassembled WGS sequence"/>
</dbReference>
<keyword evidence="2" id="KW-1133">Transmembrane helix</keyword>